<proteinExistence type="predicted"/>
<organism evidence="1 2">
    <name type="scientific">Allocoleopsis franciscana PCC 7113</name>
    <dbReference type="NCBI Taxonomy" id="1173027"/>
    <lineage>
        <taxon>Bacteria</taxon>
        <taxon>Bacillati</taxon>
        <taxon>Cyanobacteriota</taxon>
        <taxon>Cyanophyceae</taxon>
        <taxon>Coleofasciculales</taxon>
        <taxon>Coleofasciculaceae</taxon>
        <taxon>Allocoleopsis</taxon>
        <taxon>Allocoleopsis franciscana</taxon>
    </lineage>
</organism>
<sequence length="83" mass="9409">MTRIDVTLSVAEIPAHWQPPRYPYGQVIVYNKKFCEIVGRKYISPLSAAGKSDPDIVGWHYAIYETPDALNSIEIHETEVMTS</sequence>
<dbReference type="EMBL" id="CP003630">
    <property type="protein sequence ID" value="AFZ16620.1"/>
    <property type="molecule type" value="Genomic_DNA"/>
</dbReference>
<reference evidence="1 2" key="1">
    <citation type="submission" date="2012-06" db="EMBL/GenBank/DDBJ databases">
        <title>Finished chromosome of genome of Microcoleus sp. PCC 7113.</title>
        <authorList>
            <consortium name="US DOE Joint Genome Institute"/>
            <person name="Gugger M."/>
            <person name="Coursin T."/>
            <person name="Rippka R."/>
            <person name="Tandeau De Marsac N."/>
            <person name="Huntemann M."/>
            <person name="Wei C.-L."/>
            <person name="Han J."/>
            <person name="Detter J.C."/>
            <person name="Han C."/>
            <person name="Tapia R."/>
            <person name="Chen A."/>
            <person name="Kyrpides N."/>
            <person name="Mavromatis K."/>
            <person name="Markowitz V."/>
            <person name="Szeto E."/>
            <person name="Ivanova N."/>
            <person name="Pagani I."/>
            <person name="Pati A."/>
            <person name="Goodwin L."/>
            <person name="Nordberg H.P."/>
            <person name="Cantor M.N."/>
            <person name="Hua S.X."/>
            <person name="Woyke T."/>
            <person name="Kerfeld C.A."/>
        </authorList>
    </citation>
    <scope>NUCLEOTIDE SEQUENCE [LARGE SCALE GENOMIC DNA]</scope>
    <source>
        <strain evidence="1 2">PCC 7113</strain>
    </source>
</reference>
<name>K9W8C2_9CYAN</name>
<protein>
    <submittedName>
        <fullName evidence="1">Uncharacterized protein</fullName>
    </submittedName>
</protein>
<dbReference type="AlphaFoldDB" id="K9W8C2"/>
<accession>K9W8C2</accession>
<keyword evidence="2" id="KW-1185">Reference proteome</keyword>
<dbReference type="Proteomes" id="UP000010471">
    <property type="component" value="Chromosome"/>
</dbReference>
<evidence type="ECO:0000313" key="1">
    <source>
        <dbReference type="EMBL" id="AFZ16620.1"/>
    </source>
</evidence>
<dbReference type="KEGG" id="mic:Mic7113_0708"/>
<gene>
    <name evidence="1" type="ORF">Mic7113_0708</name>
</gene>
<evidence type="ECO:0000313" key="2">
    <source>
        <dbReference type="Proteomes" id="UP000010471"/>
    </source>
</evidence>
<dbReference type="RefSeq" id="WP_015180783.1">
    <property type="nucleotide sequence ID" value="NC_019738.1"/>
</dbReference>
<dbReference type="HOGENOM" id="CLU_2538817_0_0_3"/>